<dbReference type="EMBL" id="FQZZ01000008">
    <property type="protein sequence ID" value="SHK70863.1"/>
    <property type="molecule type" value="Genomic_DNA"/>
</dbReference>
<dbReference type="Pfam" id="PF03480">
    <property type="entry name" value="DctP"/>
    <property type="match status" value="1"/>
</dbReference>
<feature type="chain" id="PRO_5015064821" evidence="4">
    <location>
        <begin position="24"/>
        <end position="372"/>
    </location>
</feature>
<evidence type="ECO:0000256" key="2">
    <source>
        <dbReference type="ARBA" id="ARBA00022729"/>
    </source>
</evidence>
<keyword evidence="2 4" id="KW-0732">Signal</keyword>
<gene>
    <name evidence="5" type="ORF">SAMN05444142_10850</name>
</gene>
<keyword evidence="3" id="KW-0574">Periplasm</keyword>
<dbReference type="InterPro" id="IPR038404">
    <property type="entry name" value="TRAP_DctP_sf"/>
</dbReference>
<dbReference type="PANTHER" id="PTHR33376">
    <property type="match status" value="1"/>
</dbReference>
<comment type="subcellular location">
    <subcellularLocation>
        <location evidence="1">Periplasm</location>
    </subcellularLocation>
</comment>
<organism evidence="5 6">
    <name type="scientific">Lutimaribacter pacificus</name>
    <dbReference type="NCBI Taxonomy" id="391948"/>
    <lineage>
        <taxon>Bacteria</taxon>
        <taxon>Pseudomonadati</taxon>
        <taxon>Pseudomonadota</taxon>
        <taxon>Alphaproteobacteria</taxon>
        <taxon>Rhodobacterales</taxon>
        <taxon>Roseobacteraceae</taxon>
        <taxon>Lutimaribacter</taxon>
    </lineage>
</organism>
<dbReference type="PANTHER" id="PTHR33376:SF5">
    <property type="entry name" value="EXTRACYTOPLASMIC SOLUTE RECEPTOR PROTEIN"/>
    <property type="match status" value="1"/>
</dbReference>
<dbReference type="GO" id="GO:0042597">
    <property type="term" value="C:periplasmic space"/>
    <property type="evidence" value="ECO:0007669"/>
    <property type="project" value="UniProtKB-SubCell"/>
</dbReference>
<dbReference type="InterPro" id="IPR018389">
    <property type="entry name" value="DctP_fam"/>
</dbReference>
<dbReference type="AlphaFoldDB" id="A0A1H0L4S0"/>
<evidence type="ECO:0000256" key="1">
    <source>
        <dbReference type="ARBA" id="ARBA00004418"/>
    </source>
</evidence>
<evidence type="ECO:0000313" key="6">
    <source>
        <dbReference type="Proteomes" id="UP000324252"/>
    </source>
</evidence>
<dbReference type="Proteomes" id="UP000324252">
    <property type="component" value="Unassembled WGS sequence"/>
</dbReference>
<feature type="signal peptide" evidence="4">
    <location>
        <begin position="1"/>
        <end position="23"/>
    </location>
</feature>
<evidence type="ECO:0000256" key="4">
    <source>
        <dbReference type="SAM" id="SignalP"/>
    </source>
</evidence>
<dbReference type="CDD" id="cd13666">
    <property type="entry name" value="PBP2_TRAP_DctP_like_1"/>
    <property type="match status" value="1"/>
</dbReference>
<proteinExistence type="predicted"/>
<dbReference type="NCBIfam" id="NF037995">
    <property type="entry name" value="TRAP_S1"/>
    <property type="match status" value="1"/>
</dbReference>
<dbReference type="RefSeq" id="WP_149789107.1">
    <property type="nucleotide sequence ID" value="NZ_FNIO01000007.1"/>
</dbReference>
<evidence type="ECO:0000313" key="5">
    <source>
        <dbReference type="EMBL" id="SHK70863.1"/>
    </source>
</evidence>
<keyword evidence="6" id="KW-1185">Reference proteome</keyword>
<name>A0A1H0L4S0_9RHOB</name>
<dbReference type="OrthoDB" id="9769667at2"/>
<protein>
    <submittedName>
        <fullName evidence="5">TRAP-type C4-dicarboxylate transport system, substrate-binding protein</fullName>
    </submittedName>
</protein>
<accession>A0A1H0L4S0</accession>
<dbReference type="Gene3D" id="3.40.190.170">
    <property type="entry name" value="Bacterial extracellular solute-binding protein, family 7"/>
    <property type="match status" value="1"/>
</dbReference>
<dbReference type="GO" id="GO:0055085">
    <property type="term" value="P:transmembrane transport"/>
    <property type="evidence" value="ECO:0007669"/>
    <property type="project" value="InterPro"/>
</dbReference>
<sequence>MFKTTTIAAATVALAMVTGSAGAKEISYGHYLPPNYGAIKDGLLPFFDRVTDATNGDITFEGFFGGAMGGPKELLDAIGSNTVNAGGIVDAYVQSSIPTSAMFGDFGRTVASVEDMLAFSAAASEVQLLKCPECVQDYTDNNSVLLAMVATTPYYVMCKPEVATAADLRGRKVRASGAPGILIRDLEAVPVSISSTEMYEAMQRGQADCTTGAASWLEEANLGEFVRSMIDEPIFAYVSAGRLIFNLDTWHDLPQEERDAIVAEIPKLIADSNFVVIEEADTAIENTVARGMQIFEADDAFVSAVETYRSGAWSDAIAAAERRGVDAGVASRIVEDFQASVEKWRGIMAEIGLDRAAYEDALQREIYSKLDY</sequence>
<reference evidence="5 6" key="1">
    <citation type="submission" date="2016-11" db="EMBL/GenBank/DDBJ databases">
        <authorList>
            <person name="Varghese N."/>
            <person name="Submissions S."/>
        </authorList>
    </citation>
    <scope>NUCLEOTIDE SEQUENCE [LARGE SCALE GENOMIC DNA]</scope>
    <source>
        <strain evidence="5 6">DSM 29620</strain>
    </source>
</reference>
<evidence type="ECO:0000256" key="3">
    <source>
        <dbReference type="ARBA" id="ARBA00022764"/>
    </source>
</evidence>